<evidence type="ECO:0000256" key="2">
    <source>
        <dbReference type="SAM" id="MobiDB-lite"/>
    </source>
</evidence>
<evidence type="ECO:0000313" key="4">
    <source>
        <dbReference type="EMBL" id="RJF68647.1"/>
    </source>
</evidence>
<feature type="region of interest" description="Disordered" evidence="2">
    <location>
        <begin position="459"/>
        <end position="481"/>
    </location>
</feature>
<comment type="caution">
    <text evidence="4">The sequence shown here is derived from an EMBL/GenBank/DDBJ whole genome shotgun (WGS) entry which is preliminary data.</text>
</comment>
<gene>
    <name evidence="4" type="ORF">D4Q52_21805</name>
</gene>
<dbReference type="EMBL" id="QYYD01000027">
    <property type="protein sequence ID" value="RJF68647.1"/>
    <property type="molecule type" value="Genomic_DNA"/>
</dbReference>
<dbReference type="InterPro" id="IPR027417">
    <property type="entry name" value="P-loop_NTPase"/>
</dbReference>
<dbReference type="InterPro" id="IPR016193">
    <property type="entry name" value="Cytidine_deaminase-like"/>
</dbReference>
<dbReference type="PANTHER" id="PTHR11086">
    <property type="entry name" value="DEOXYCYTIDYLATE DEAMINASE-RELATED"/>
    <property type="match status" value="1"/>
</dbReference>
<dbReference type="Pfam" id="PF00383">
    <property type="entry name" value="dCMP_cyt_deam_1"/>
    <property type="match status" value="1"/>
</dbReference>
<dbReference type="Gene3D" id="3.40.140.10">
    <property type="entry name" value="Cytidine Deaminase, domain 2"/>
    <property type="match status" value="1"/>
</dbReference>
<reference evidence="4 5" key="1">
    <citation type="submission" date="2018-09" db="EMBL/GenBank/DDBJ databases">
        <title>Draft genome sequence of Rhodopseudomonas palustris 2.1.18.</title>
        <authorList>
            <person name="Robertson S.L."/>
            <person name="Meyer T.E."/>
            <person name="Kyndt J.A."/>
        </authorList>
    </citation>
    <scope>NUCLEOTIDE SEQUENCE [LARGE SCALE GENOMIC DNA]</scope>
    <source>
        <strain evidence="4 5">2.1.18</strain>
    </source>
</reference>
<dbReference type="InterPro" id="IPR015517">
    <property type="entry name" value="dCMP_deaminase-rel"/>
</dbReference>
<feature type="domain" description="CMP/dCMP-type deaminase" evidence="3">
    <location>
        <begin position="249"/>
        <end position="421"/>
    </location>
</feature>
<dbReference type="GO" id="GO:0004132">
    <property type="term" value="F:dCMP deaminase activity"/>
    <property type="evidence" value="ECO:0007669"/>
    <property type="project" value="TreeGrafter"/>
</dbReference>
<dbReference type="GO" id="GO:0005737">
    <property type="term" value="C:cytoplasm"/>
    <property type="evidence" value="ECO:0007669"/>
    <property type="project" value="TreeGrafter"/>
</dbReference>
<dbReference type="PANTHER" id="PTHR11086:SF18">
    <property type="entry name" value="DEOXYCYTIDYLATE DEAMINASE"/>
    <property type="match status" value="1"/>
</dbReference>
<protein>
    <recommendedName>
        <fullName evidence="3">CMP/dCMP-type deaminase domain-containing protein</fullName>
    </recommendedName>
</protein>
<evidence type="ECO:0000259" key="3">
    <source>
        <dbReference type="PROSITE" id="PS51747"/>
    </source>
</evidence>
<keyword evidence="1" id="KW-0378">Hydrolase</keyword>
<name>A0A418UZ89_RHOPL</name>
<proteinExistence type="predicted"/>
<dbReference type="InterPro" id="IPR002125">
    <property type="entry name" value="CMP_dCMP_dom"/>
</dbReference>
<evidence type="ECO:0000256" key="1">
    <source>
        <dbReference type="ARBA" id="ARBA00022801"/>
    </source>
</evidence>
<dbReference type="PROSITE" id="PS51747">
    <property type="entry name" value="CYT_DCMP_DEAMINASES_2"/>
    <property type="match status" value="1"/>
</dbReference>
<evidence type="ECO:0000313" key="5">
    <source>
        <dbReference type="Proteomes" id="UP000285523"/>
    </source>
</evidence>
<accession>A0A418UZ89</accession>
<sequence>MALLLEQALKGERPQGFPDEVSTAADANVSKLESLTLLRRPGSMSQDECHQLIESYEESANILRGIKKAIPLGQFISMMQQAGDKIRLYGGYRSYTPHPDHMIVLPEAMRKILRAYRTAQARRRFVIDAFRNPFEVEYFKRRYAEFYLVCLYRSPENRGRSLAMRMPRGEIESIWEKESGRHPADGRSETDIPKNRENIAWWITGQDIPACAQKADVFISPRTGEPVHLKYQIARLLTLVHKPGSLTPSRDEHSMQIAATARRMSGCLSRQVGAAVVSPSGYVLGIGWNDPPDGQIPCSLRSCEGLLEVSETNNRDYSDYEKAERFRQHIELKNGGETPFCFRSELALILKERKAEYTRALHAEENAFLQTAKMGGVSLVGSTLYTTASTCTLCAKKAYHLRIERIVFIDQYDDMARDQTLRGGHYNITYEQFEGITGAAYCSLYSPLIPEKDLLEDFGTGQKSNAESCLPGQPPTEGHSE</sequence>
<dbReference type="SUPFAM" id="SSF53927">
    <property type="entry name" value="Cytidine deaminase-like"/>
    <property type="match status" value="1"/>
</dbReference>
<dbReference type="Gene3D" id="3.40.50.300">
    <property type="entry name" value="P-loop containing nucleotide triphosphate hydrolases"/>
    <property type="match status" value="1"/>
</dbReference>
<dbReference type="Proteomes" id="UP000285523">
    <property type="component" value="Unassembled WGS sequence"/>
</dbReference>
<dbReference type="AlphaFoldDB" id="A0A418UZ89"/>
<organism evidence="4 5">
    <name type="scientific">Rhodopseudomonas palustris</name>
    <dbReference type="NCBI Taxonomy" id="1076"/>
    <lineage>
        <taxon>Bacteria</taxon>
        <taxon>Pseudomonadati</taxon>
        <taxon>Pseudomonadota</taxon>
        <taxon>Alphaproteobacteria</taxon>
        <taxon>Hyphomicrobiales</taxon>
        <taxon>Nitrobacteraceae</taxon>
        <taxon>Rhodopseudomonas</taxon>
    </lineage>
</organism>